<keyword evidence="5" id="KW-1185">Reference proteome</keyword>
<protein>
    <submittedName>
        <fullName evidence="4">SDR family oxidoreductase</fullName>
    </submittedName>
</protein>
<dbReference type="RefSeq" id="WP_102068546.1">
    <property type="nucleotide sequence ID" value="NZ_PDNV01000002.1"/>
</dbReference>
<dbReference type="PANTHER" id="PTHR43669">
    <property type="entry name" value="5-KETO-D-GLUCONATE 5-REDUCTASE"/>
    <property type="match status" value="1"/>
</dbReference>
<dbReference type="PROSITE" id="PS00061">
    <property type="entry name" value="ADH_SHORT"/>
    <property type="match status" value="1"/>
</dbReference>
<evidence type="ECO:0000259" key="3">
    <source>
        <dbReference type="SMART" id="SM00822"/>
    </source>
</evidence>
<proteinExistence type="inferred from homology"/>
<reference evidence="4 5" key="1">
    <citation type="submission" date="2017-10" db="EMBL/GenBank/DDBJ databases">
        <title>Two draft genome sequences of Pusillimonas sp. strains isolated from a nitrate- and radionuclide-contaminated groundwater in Russia.</title>
        <authorList>
            <person name="Grouzdev D.S."/>
            <person name="Tourova T.P."/>
            <person name="Goeva M.A."/>
            <person name="Babich T.L."/>
            <person name="Sokolova D.S."/>
            <person name="Abdullin R."/>
            <person name="Poltaraus A.B."/>
            <person name="Toshchakov S.V."/>
            <person name="Nazina T.N."/>
        </authorList>
    </citation>
    <scope>NUCLEOTIDE SEQUENCE [LARGE SCALE GENOMIC DNA]</scope>
    <source>
        <strain evidence="4 5">JR1/69-2-13</strain>
    </source>
</reference>
<dbReference type="Proteomes" id="UP000234328">
    <property type="component" value="Unassembled WGS sequence"/>
</dbReference>
<evidence type="ECO:0000256" key="2">
    <source>
        <dbReference type="ARBA" id="ARBA00023002"/>
    </source>
</evidence>
<organism evidence="4 5">
    <name type="scientific">Pollutimonas nitritireducens</name>
    <dbReference type="NCBI Taxonomy" id="2045209"/>
    <lineage>
        <taxon>Bacteria</taxon>
        <taxon>Pseudomonadati</taxon>
        <taxon>Pseudomonadota</taxon>
        <taxon>Betaproteobacteria</taxon>
        <taxon>Burkholderiales</taxon>
        <taxon>Alcaligenaceae</taxon>
        <taxon>Pollutimonas</taxon>
    </lineage>
</organism>
<dbReference type="OrthoDB" id="9803333at2"/>
<dbReference type="PANTHER" id="PTHR43669:SF3">
    <property type="entry name" value="ALCOHOL DEHYDROGENASE, PUTATIVE (AFU_ORTHOLOGUE AFUA_3G03445)-RELATED"/>
    <property type="match status" value="1"/>
</dbReference>
<sequence>MFDLSGQVALITGSSRGIGLAAARALGLQGATVIINGRDASSLARARDYLAAEGIDTLVLPFDITNIDQSIGAVDTVLKTVGKIDIFFSNAGIQHREKLLDFPLSEFERVVFANLTAQWALGRHVAAGMHEQGYGRIIFTGSITALLGRREVTAYTAAKAAMHGIVRQWATELSASGITVNAIAPGYIKTELTTRLWTDPEFTAWLENRVPMKKWGEPDDVASTLVFLAARESRYITGQVVVVDGGLSSSM</sequence>
<evidence type="ECO:0000313" key="4">
    <source>
        <dbReference type="EMBL" id="PLC55222.1"/>
    </source>
</evidence>
<dbReference type="SMART" id="SM00822">
    <property type="entry name" value="PKS_KR"/>
    <property type="match status" value="1"/>
</dbReference>
<comment type="similarity">
    <text evidence="1">Belongs to the short-chain dehydrogenases/reductases (SDR) family.</text>
</comment>
<dbReference type="AlphaFoldDB" id="A0A2N4UJL8"/>
<evidence type="ECO:0000256" key="1">
    <source>
        <dbReference type="ARBA" id="ARBA00006484"/>
    </source>
</evidence>
<dbReference type="GO" id="GO:0016491">
    <property type="term" value="F:oxidoreductase activity"/>
    <property type="evidence" value="ECO:0007669"/>
    <property type="project" value="UniProtKB-KW"/>
</dbReference>
<dbReference type="Gene3D" id="3.40.50.720">
    <property type="entry name" value="NAD(P)-binding Rossmann-like Domain"/>
    <property type="match status" value="1"/>
</dbReference>
<dbReference type="Pfam" id="PF13561">
    <property type="entry name" value="adh_short_C2"/>
    <property type="match status" value="1"/>
</dbReference>
<comment type="caution">
    <text evidence="4">The sequence shown here is derived from an EMBL/GenBank/DDBJ whole genome shotgun (WGS) entry which is preliminary data.</text>
</comment>
<accession>A0A2N4UJL8</accession>
<dbReference type="InterPro" id="IPR057326">
    <property type="entry name" value="KR_dom"/>
</dbReference>
<dbReference type="InterPro" id="IPR002347">
    <property type="entry name" value="SDR_fam"/>
</dbReference>
<dbReference type="PRINTS" id="PR00080">
    <property type="entry name" value="SDRFAMILY"/>
</dbReference>
<dbReference type="InterPro" id="IPR020904">
    <property type="entry name" value="Sc_DH/Rdtase_CS"/>
</dbReference>
<keyword evidence="2" id="KW-0560">Oxidoreductase</keyword>
<gene>
    <name evidence="4" type="ORF">CR155_03155</name>
</gene>
<feature type="domain" description="Ketoreductase" evidence="3">
    <location>
        <begin position="7"/>
        <end position="186"/>
    </location>
</feature>
<dbReference type="EMBL" id="PDNV01000002">
    <property type="protein sequence ID" value="PLC55222.1"/>
    <property type="molecule type" value="Genomic_DNA"/>
</dbReference>
<dbReference type="FunFam" id="3.40.50.720:FF:000084">
    <property type="entry name" value="Short-chain dehydrogenase reductase"/>
    <property type="match status" value="1"/>
</dbReference>
<evidence type="ECO:0000313" key="5">
    <source>
        <dbReference type="Proteomes" id="UP000234328"/>
    </source>
</evidence>
<dbReference type="InterPro" id="IPR036291">
    <property type="entry name" value="NAD(P)-bd_dom_sf"/>
</dbReference>
<dbReference type="SUPFAM" id="SSF51735">
    <property type="entry name" value="NAD(P)-binding Rossmann-fold domains"/>
    <property type="match status" value="1"/>
</dbReference>
<dbReference type="PRINTS" id="PR00081">
    <property type="entry name" value="GDHRDH"/>
</dbReference>
<name>A0A2N4UJL8_9BURK</name>